<evidence type="ECO:0000259" key="6">
    <source>
        <dbReference type="Pfam" id="PF00324"/>
    </source>
</evidence>
<dbReference type="PANTHER" id="PTHR42770:SF8">
    <property type="entry name" value="PUTRESCINE IMPORTER PUUP"/>
    <property type="match status" value="1"/>
</dbReference>
<dbReference type="Pfam" id="PF00324">
    <property type="entry name" value="AA_permease"/>
    <property type="match status" value="1"/>
</dbReference>
<evidence type="ECO:0000256" key="2">
    <source>
        <dbReference type="ARBA" id="ARBA00022692"/>
    </source>
</evidence>
<evidence type="ECO:0000256" key="3">
    <source>
        <dbReference type="ARBA" id="ARBA00022989"/>
    </source>
</evidence>
<dbReference type="EMBL" id="RAPK01000008">
    <property type="protein sequence ID" value="RKD73459.1"/>
    <property type="molecule type" value="Genomic_DNA"/>
</dbReference>
<dbReference type="InterPro" id="IPR050367">
    <property type="entry name" value="APC_superfamily"/>
</dbReference>
<feature type="transmembrane region" description="Helical" evidence="5">
    <location>
        <begin position="229"/>
        <end position="248"/>
    </location>
</feature>
<accession>A0A419V4L9</accession>
<feature type="transmembrane region" description="Helical" evidence="5">
    <location>
        <begin position="43"/>
        <end position="66"/>
    </location>
</feature>
<comment type="caution">
    <text evidence="7">The sequence shown here is derived from an EMBL/GenBank/DDBJ whole genome shotgun (WGS) entry which is preliminary data.</text>
</comment>
<name>A0A419V4L9_9BACL</name>
<dbReference type="Gene3D" id="1.20.1740.10">
    <property type="entry name" value="Amino acid/polyamine transporter I"/>
    <property type="match status" value="1"/>
</dbReference>
<feature type="transmembrane region" description="Helical" evidence="5">
    <location>
        <begin position="125"/>
        <end position="143"/>
    </location>
</feature>
<keyword evidence="2 5" id="KW-0812">Transmembrane</keyword>
<dbReference type="GO" id="GO:0055085">
    <property type="term" value="P:transmembrane transport"/>
    <property type="evidence" value="ECO:0007669"/>
    <property type="project" value="InterPro"/>
</dbReference>
<feature type="transmembrane region" description="Helical" evidence="5">
    <location>
        <begin position="150"/>
        <end position="172"/>
    </location>
</feature>
<evidence type="ECO:0000256" key="5">
    <source>
        <dbReference type="SAM" id="Phobius"/>
    </source>
</evidence>
<evidence type="ECO:0000256" key="1">
    <source>
        <dbReference type="ARBA" id="ARBA00004141"/>
    </source>
</evidence>
<feature type="transmembrane region" description="Helical" evidence="5">
    <location>
        <begin position="12"/>
        <end position="37"/>
    </location>
</feature>
<evidence type="ECO:0000313" key="7">
    <source>
        <dbReference type="EMBL" id="RKD73459.1"/>
    </source>
</evidence>
<dbReference type="Proteomes" id="UP000285120">
    <property type="component" value="Unassembled WGS sequence"/>
</dbReference>
<dbReference type="PANTHER" id="PTHR42770">
    <property type="entry name" value="AMINO ACID TRANSPORTER-RELATED"/>
    <property type="match status" value="1"/>
</dbReference>
<evidence type="ECO:0000256" key="4">
    <source>
        <dbReference type="ARBA" id="ARBA00023136"/>
    </source>
</evidence>
<feature type="transmembrane region" description="Helical" evidence="5">
    <location>
        <begin position="278"/>
        <end position="304"/>
    </location>
</feature>
<feature type="transmembrane region" description="Helical" evidence="5">
    <location>
        <begin position="192"/>
        <end position="209"/>
    </location>
</feature>
<feature type="transmembrane region" description="Helical" evidence="5">
    <location>
        <begin position="324"/>
        <end position="346"/>
    </location>
</feature>
<organism evidence="7 8">
    <name type="scientific">Sinobaca qinghaiensis</name>
    <dbReference type="NCBI Taxonomy" id="342944"/>
    <lineage>
        <taxon>Bacteria</taxon>
        <taxon>Bacillati</taxon>
        <taxon>Bacillota</taxon>
        <taxon>Bacilli</taxon>
        <taxon>Bacillales</taxon>
        <taxon>Sporolactobacillaceae</taxon>
        <taxon>Sinobaca</taxon>
    </lineage>
</organism>
<feature type="domain" description="Amino acid permease/ SLC12A" evidence="6">
    <location>
        <begin position="16"/>
        <end position="381"/>
    </location>
</feature>
<dbReference type="RefSeq" id="WP_245960960.1">
    <property type="nucleotide sequence ID" value="NZ_RAPK01000008.1"/>
</dbReference>
<keyword evidence="4 5" id="KW-0472">Membrane</keyword>
<feature type="transmembrane region" description="Helical" evidence="5">
    <location>
        <begin position="87"/>
        <end position="113"/>
    </location>
</feature>
<keyword evidence="3 5" id="KW-1133">Transmembrane helix</keyword>
<feature type="transmembrane region" description="Helical" evidence="5">
    <location>
        <begin position="385"/>
        <end position="403"/>
    </location>
</feature>
<comment type="subcellular location">
    <subcellularLocation>
        <location evidence="1">Membrane</location>
        <topology evidence="1">Multi-pass membrane protein</topology>
    </subcellularLocation>
</comment>
<dbReference type="InterPro" id="IPR004841">
    <property type="entry name" value="AA-permease/SLC12A_dom"/>
</dbReference>
<gene>
    <name evidence="7" type="ORF">ATL39_1753</name>
</gene>
<proteinExistence type="predicted"/>
<sequence length="446" mass="48089">MAEKAELKRTLTLWQVVFMGLAWNTPMIYFSVFGVAYEGSSGFLTPAYVFAVVAVIFTGTSYAIMAKKIPISGSAYTFAKKAIHPNAGFLVGWLLLFNYLFAPIIACITFGVFMNAQFPGVPSSVWIIGLIILLAGIAVLGINSSANLSGLFVIMQIVFIIAFCIILIRGLWTGGGAGGLFSIQPFAGDLTMPIMLAGASVVIFSFLGFDTITTLSEETVNPQKTIPRAIFIMIGIISVLHISSSYLIQLAQPAFSFVNIDSAAMELMALIGGSALNAIFMTVLIAAIFTQGLASITAVSRLLYVMGRDEILPERFFGYIHPKFNTPVFNIALASVLSILALFISVDAALRFVNFGALTAFFFVNISVIALAVRQKETAGLFQKVFYIGVPGIGAFIMLWLLFLLDTPTIIGGLVWVGAGLIYMLYLTRTFTKPLPGTAKQTAILK</sequence>
<feature type="transmembrane region" description="Helical" evidence="5">
    <location>
        <begin position="352"/>
        <end position="373"/>
    </location>
</feature>
<dbReference type="PIRSF" id="PIRSF006060">
    <property type="entry name" value="AA_transporter"/>
    <property type="match status" value="1"/>
</dbReference>
<keyword evidence="8" id="KW-1185">Reference proteome</keyword>
<evidence type="ECO:0000313" key="8">
    <source>
        <dbReference type="Proteomes" id="UP000285120"/>
    </source>
</evidence>
<feature type="transmembrane region" description="Helical" evidence="5">
    <location>
        <begin position="409"/>
        <end position="427"/>
    </location>
</feature>
<protein>
    <submittedName>
        <fullName evidence="7">Putrescine importer</fullName>
    </submittedName>
</protein>
<dbReference type="AlphaFoldDB" id="A0A419V4L9"/>
<reference evidence="7 8" key="1">
    <citation type="submission" date="2018-09" db="EMBL/GenBank/DDBJ databases">
        <title>Genomic Encyclopedia of Archaeal and Bacterial Type Strains, Phase II (KMG-II): from individual species to whole genera.</title>
        <authorList>
            <person name="Goeker M."/>
        </authorList>
    </citation>
    <scope>NUCLEOTIDE SEQUENCE [LARGE SCALE GENOMIC DNA]</scope>
    <source>
        <strain evidence="7 8">DSM 17008</strain>
    </source>
</reference>
<dbReference type="GO" id="GO:0016020">
    <property type="term" value="C:membrane"/>
    <property type="evidence" value="ECO:0007669"/>
    <property type="project" value="UniProtKB-SubCell"/>
</dbReference>